<proteinExistence type="predicted"/>
<dbReference type="EMBL" id="BAABBN010000007">
    <property type="protein sequence ID" value="GAA3928841.1"/>
    <property type="molecule type" value="Genomic_DNA"/>
</dbReference>
<dbReference type="RefSeq" id="WP_344799043.1">
    <property type="nucleotide sequence ID" value="NZ_BAABBN010000007.1"/>
</dbReference>
<gene>
    <name evidence="1" type="ORF">GCM10022277_26700</name>
</gene>
<protein>
    <submittedName>
        <fullName evidence="1">Uncharacterized protein</fullName>
    </submittedName>
</protein>
<dbReference type="Proteomes" id="UP001501565">
    <property type="component" value="Unassembled WGS sequence"/>
</dbReference>
<evidence type="ECO:0000313" key="2">
    <source>
        <dbReference type="Proteomes" id="UP001501565"/>
    </source>
</evidence>
<sequence length="99" mass="11442">MTYFTLVSERNELTMEKAESTLSELVLPEQIRPVFDEFHQQYITSREELELQLIHLSDQGSIRAFEIEIILDVISSPDSTALDLKRINGWIGPHLKVDL</sequence>
<evidence type="ECO:0000313" key="1">
    <source>
        <dbReference type="EMBL" id="GAA3928841.1"/>
    </source>
</evidence>
<accession>A0ABP7MRI7</accession>
<organism evidence="1 2">
    <name type="scientific">Litoribacillus peritrichatus</name>
    <dbReference type="NCBI Taxonomy" id="718191"/>
    <lineage>
        <taxon>Bacteria</taxon>
        <taxon>Pseudomonadati</taxon>
        <taxon>Pseudomonadota</taxon>
        <taxon>Gammaproteobacteria</taxon>
        <taxon>Oceanospirillales</taxon>
        <taxon>Oceanospirillaceae</taxon>
        <taxon>Litoribacillus</taxon>
    </lineage>
</organism>
<keyword evidence="2" id="KW-1185">Reference proteome</keyword>
<reference evidence="2" key="1">
    <citation type="journal article" date="2019" name="Int. J. Syst. Evol. Microbiol.">
        <title>The Global Catalogue of Microorganisms (GCM) 10K type strain sequencing project: providing services to taxonomists for standard genome sequencing and annotation.</title>
        <authorList>
            <consortium name="The Broad Institute Genomics Platform"/>
            <consortium name="The Broad Institute Genome Sequencing Center for Infectious Disease"/>
            <person name="Wu L."/>
            <person name="Ma J."/>
        </authorList>
    </citation>
    <scope>NUCLEOTIDE SEQUENCE [LARGE SCALE GENOMIC DNA]</scope>
    <source>
        <strain evidence="2">JCM 17551</strain>
    </source>
</reference>
<comment type="caution">
    <text evidence="1">The sequence shown here is derived from an EMBL/GenBank/DDBJ whole genome shotgun (WGS) entry which is preliminary data.</text>
</comment>
<name>A0ABP7MRI7_9GAMM</name>